<evidence type="ECO:0000313" key="1">
    <source>
        <dbReference type="EMBL" id="MFD1411486.1"/>
    </source>
</evidence>
<reference evidence="2" key="1">
    <citation type="journal article" date="2019" name="Int. J. Syst. Evol. Microbiol.">
        <title>The Global Catalogue of Microorganisms (GCM) 10K type strain sequencing project: providing services to taxonomists for standard genome sequencing and annotation.</title>
        <authorList>
            <consortium name="The Broad Institute Genomics Platform"/>
            <consortium name="The Broad Institute Genome Sequencing Center for Infectious Disease"/>
            <person name="Wu L."/>
            <person name="Ma J."/>
        </authorList>
    </citation>
    <scope>NUCLEOTIDE SEQUENCE [LARGE SCALE GENOMIC DNA]</scope>
    <source>
        <strain evidence="2">CCM 8937</strain>
    </source>
</reference>
<sequence length="147" mass="16696">MQKQQLPAEGLYFHTVIRRFASDLLTPELTQQLNIKRMQQLFYLAEVIKSGDRFDVRRLYQLRPDFFSRASDVSVNLQASLFSQGGGSTASATSGRLDVFASLYKGQAALRVGELDFHNFVQAAREFWMQMPDKVDVEREALVGMIA</sequence>
<protein>
    <submittedName>
        <fullName evidence="1">Uncharacterized protein</fullName>
    </submittedName>
</protein>
<name>A0ABW4BNY5_9LACO</name>
<keyword evidence="2" id="KW-1185">Reference proteome</keyword>
<dbReference type="EMBL" id="JBHTOH010000078">
    <property type="protein sequence ID" value="MFD1411486.1"/>
    <property type="molecule type" value="Genomic_DNA"/>
</dbReference>
<comment type="caution">
    <text evidence="1">The sequence shown here is derived from an EMBL/GenBank/DDBJ whole genome shotgun (WGS) entry which is preliminary data.</text>
</comment>
<gene>
    <name evidence="1" type="ORF">ACFQ4R_07810</name>
</gene>
<dbReference type="RefSeq" id="WP_125651078.1">
    <property type="nucleotide sequence ID" value="NZ_JBHTOH010000078.1"/>
</dbReference>
<evidence type="ECO:0000313" key="2">
    <source>
        <dbReference type="Proteomes" id="UP001597191"/>
    </source>
</evidence>
<organism evidence="1 2">
    <name type="scientific">Lapidilactobacillus gannanensis</name>
    <dbReference type="NCBI Taxonomy" id="2486002"/>
    <lineage>
        <taxon>Bacteria</taxon>
        <taxon>Bacillati</taxon>
        <taxon>Bacillota</taxon>
        <taxon>Bacilli</taxon>
        <taxon>Lactobacillales</taxon>
        <taxon>Lactobacillaceae</taxon>
        <taxon>Lapidilactobacillus</taxon>
    </lineage>
</organism>
<accession>A0ABW4BNY5</accession>
<proteinExistence type="predicted"/>
<dbReference type="Proteomes" id="UP001597191">
    <property type="component" value="Unassembled WGS sequence"/>
</dbReference>